<accession>C5WC35</accession>
<evidence type="ECO:0000313" key="3">
    <source>
        <dbReference type="EMBL" id="BAH82891.1"/>
    </source>
</evidence>
<organism evidence="3 4">
    <name type="scientific">Candidatus Ishikawaella capsulata Mpkobe</name>
    <dbReference type="NCBI Taxonomy" id="476281"/>
    <lineage>
        <taxon>Bacteria</taxon>
        <taxon>Pseudomonadati</taxon>
        <taxon>Pseudomonadota</taxon>
        <taxon>Gammaproteobacteria</taxon>
        <taxon>Enterobacterales</taxon>
        <taxon>Enterobacteriaceae</taxon>
        <taxon>Candidatus Ishikawella</taxon>
    </lineage>
</organism>
<dbReference type="InterPro" id="IPR040480">
    <property type="entry name" value="DnaT_DNA_bind"/>
</dbReference>
<evidence type="ECO:0000313" key="4">
    <source>
        <dbReference type="Proteomes" id="UP000061704"/>
    </source>
</evidence>
<feature type="domain" description="DnaT DNA-binding" evidence="2">
    <location>
        <begin position="128"/>
        <end position="194"/>
    </location>
</feature>
<evidence type="ECO:0000259" key="2">
    <source>
        <dbReference type="Pfam" id="PF17948"/>
    </source>
</evidence>
<keyword evidence="1" id="KW-0812">Transmembrane</keyword>
<dbReference type="Proteomes" id="UP000061704">
    <property type="component" value="Chromosome"/>
</dbReference>
<dbReference type="Pfam" id="PF17948">
    <property type="entry name" value="DnaT"/>
    <property type="match status" value="1"/>
</dbReference>
<reference evidence="3 4" key="1">
    <citation type="journal article" date="2011" name="Genome Biol. Evol.">
        <title>Reductive evolution of bacterial genome in insect gut environment.</title>
        <authorList>
            <person name="Nikoh N."/>
            <person name="Hosokawa T."/>
            <person name="Ohshima K."/>
            <person name="Hattori M."/>
            <person name="Fukatsu T."/>
        </authorList>
    </citation>
    <scope>NUCLEOTIDE SEQUENCE [LARGE SCALE GENOMIC DNA]</scope>
    <source>
        <strain evidence="3 4">Mpkobe</strain>
    </source>
</reference>
<proteinExistence type="predicted"/>
<dbReference type="Gene3D" id="1.10.8.1180">
    <property type="match status" value="1"/>
</dbReference>
<dbReference type="KEGG" id="icp:ICMP_018"/>
<keyword evidence="4" id="KW-1185">Reference proteome</keyword>
<dbReference type="NCBIfam" id="NF002770">
    <property type="entry name" value="PRK02854.1"/>
    <property type="match status" value="1"/>
</dbReference>
<evidence type="ECO:0000256" key="1">
    <source>
        <dbReference type="SAM" id="Phobius"/>
    </source>
</evidence>
<gene>
    <name evidence="3" type="primary">dnaT</name>
    <name evidence="3" type="ORF">ICMP_018</name>
</gene>
<protein>
    <submittedName>
        <fullName evidence="3">Primosomal protein I</fullName>
    </submittedName>
</protein>
<feature type="transmembrane region" description="Helical" evidence="1">
    <location>
        <begin position="22"/>
        <end position="45"/>
    </location>
</feature>
<sequence>MIFVANFIFIKYQDILINLQKYFTNLILLTYIINIKIGFFMSVNIQNTTIISLKKFCQNPLRFLYNADNSIIAVCENDITIFYAITPKKLTEILEIKTTYKKANSISLDNKFNNLLVSKRLTVPLGKFAMYKDWQPDEDLQHCAAIWGIALYEPITAAELAAFVDYWKAEGKLFHHIQWQQKLVRSVYRKRSLKKKYHKDKSHLTDTLIRDFNIPYGFRGE</sequence>
<keyword evidence="1" id="KW-0472">Membrane</keyword>
<name>C5WC35_9ENTR</name>
<dbReference type="EMBL" id="AP010872">
    <property type="protein sequence ID" value="BAH82891.1"/>
    <property type="molecule type" value="Genomic_DNA"/>
</dbReference>
<keyword evidence="1" id="KW-1133">Transmembrane helix</keyword>
<dbReference type="STRING" id="476281.ICMP_018"/>
<dbReference type="AlphaFoldDB" id="C5WC35"/>
<dbReference type="HOGENOM" id="CLU_1501592_0_0_6"/>